<dbReference type="GO" id="GO:0015920">
    <property type="term" value="P:lipopolysaccharide transport"/>
    <property type="evidence" value="ECO:0007669"/>
    <property type="project" value="TreeGrafter"/>
</dbReference>
<evidence type="ECO:0000313" key="6">
    <source>
        <dbReference type="Proteomes" id="UP000199350"/>
    </source>
</evidence>
<comment type="similarity">
    <text evidence="2">Belongs to the ABC-2 integral membrane protein family.</text>
</comment>
<proteinExistence type="inferred from homology"/>
<gene>
    <name evidence="5" type="ORF">SAMN04488535_1051</name>
</gene>
<evidence type="ECO:0000256" key="2">
    <source>
        <dbReference type="ARBA" id="ARBA00007783"/>
    </source>
</evidence>
<keyword evidence="4" id="KW-0472">Membrane</keyword>
<protein>
    <submittedName>
        <fullName evidence="5">Teichoic acid transport system permease protein</fullName>
    </submittedName>
</protein>
<evidence type="ECO:0000256" key="4">
    <source>
        <dbReference type="SAM" id="Phobius"/>
    </source>
</evidence>
<evidence type="ECO:0000313" key="5">
    <source>
        <dbReference type="EMBL" id="SDL86667.1"/>
    </source>
</evidence>
<feature type="transmembrane region" description="Helical" evidence="4">
    <location>
        <begin position="134"/>
        <end position="154"/>
    </location>
</feature>
<sequence>MPSMTVRREGLRTVRQNLGFGSYMRELVRRDDFIKADARAKAFRTTRNYNWWRFWLVASPVLEALLYGAIFGLLLRTNRGVDNFVGFVIIGMTVFSTISRMLMGGIGLLEANKSMIQTFAFPRAAIVLSNSLRYIYDTFPAMVVAIVAALAFQIPFVPSWSLLLVVPLYLLTMGFCVGLMFISARLTALLPDTRVLLELFARGWMFASGIFYSVEVYADNPVVYSIFTSNPAYRFIQGFREVAMYANPMSLRDWGILLAWSLGTLTFGFFYFWRAEPRYAKAF</sequence>
<keyword evidence="4" id="KW-0812">Transmembrane</keyword>
<feature type="transmembrane region" description="Helical" evidence="4">
    <location>
        <begin position="254"/>
        <end position="273"/>
    </location>
</feature>
<dbReference type="EMBL" id="LT629700">
    <property type="protein sequence ID" value="SDL86667.1"/>
    <property type="molecule type" value="Genomic_DNA"/>
</dbReference>
<evidence type="ECO:0000256" key="3">
    <source>
        <dbReference type="ARBA" id="ARBA00022448"/>
    </source>
</evidence>
<feature type="transmembrane region" description="Helical" evidence="4">
    <location>
        <begin position="54"/>
        <end position="75"/>
    </location>
</feature>
<feature type="transmembrane region" description="Helical" evidence="4">
    <location>
        <begin position="160"/>
        <end position="183"/>
    </location>
</feature>
<feature type="transmembrane region" description="Helical" evidence="4">
    <location>
        <begin position="87"/>
        <end position="109"/>
    </location>
</feature>
<dbReference type="PANTHER" id="PTHR30413">
    <property type="entry name" value="INNER MEMBRANE TRANSPORT PERMEASE"/>
    <property type="match status" value="1"/>
</dbReference>
<organism evidence="5 6">
    <name type="scientific">Corynebacterium mycetoides</name>
    <dbReference type="NCBI Taxonomy" id="38302"/>
    <lineage>
        <taxon>Bacteria</taxon>
        <taxon>Bacillati</taxon>
        <taxon>Actinomycetota</taxon>
        <taxon>Actinomycetes</taxon>
        <taxon>Mycobacteriales</taxon>
        <taxon>Corynebacteriaceae</taxon>
        <taxon>Corynebacterium</taxon>
    </lineage>
</organism>
<reference evidence="6" key="1">
    <citation type="submission" date="2016-10" db="EMBL/GenBank/DDBJ databases">
        <authorList>
            <person name="Varghese N."/>
            <person name="Submissions S."/>
        </authorList>
    </citation>
    <scope>NUCLEOTIDE SEQUENCE [LARGE SCALE GENOMIC DNA]</scope>
    <source>
        <strain evidence="6">DSM 20632</strain>
    </source>
</reference>
<evidence type="ECO:0000256" key="1">
    <source>
        <dbReference type="ARBA" id="ARBA00004429"/>
    </source>
</evidence>
<keyword evidence="3" id="KW-0813">Transport</keyword>
<keyword evidence="6" id="KW-1185">Reference proteome</keyword>
<feature type="transmembrane region" description="Helical" evidence="4">
    <location>
        <begin position="195"/>
        <end position="214"/>
    </location>
</feature>
<accession>A0A1G9NKW2</accession>
<name>A0A1G9NKW2_9CORY</name>
<dbReference type="Proteomes" id="UP000199350">
    <property type="component" value="Chromosome I"/>
</dbReference>
<dbReference type="PANTHER" id="PTHR30413:SF8">
    <property type="entry name" value="TRANSPORT PERMEASE PROTEIN"/>
    <property type="match status" value="1"/>
</dbReference>
<keyword evidence="4" id="KW-1133">Transmembrane helix</keyword>
<comment type="subcellular location">
    <subcellularLocation>
        <location evidence="1">Cell inner membrane</location>
        <topology evidence="1">Multi-pass membrane protein</topology>
    </subcellularLocation>
</comment>
<dbReference type="GO" id="GO:0005886">
    <property type="term" value="C:plasma membrane"/>
    <property type="evidence" value="ECO:0007669"/>
    <property type="project" value="UniProtKB-SubCell"/>
</dbReference>
<dbReference type="STRING" id="38302.SAMN04488535_1051"/>
<dbReference type="AlphaFoldDB" id="A0A1G9NKW2"/>